<evidence type="ECO:0000256" key="1">
    <source>
        <dbReference type="ARBA" id="ARBA00023125"/>
    </source>
</evidence>
<dbReference type="InterPro" id="IPR041474">
    <property type="entry name" value="NicS_C"/>
</dbReference>
<evidence type="ECO:0000313" key="4">
    <source>
        <dbReference type="EMBL" id="NIZ62103.1"/>
    </source>
</evidence>
<gene>
    <name evidence="4" type="ORF">DL239_14060</name>
</gene>
<reference evidence="4 5" key="1">
    <citation type="submission" date="2018-05" db="EMBL/GenBank/DDBJ databases">
        <authorList>
            <person name="Zhang Y.-J."/>
        </authorList>
    </citation>
    <scope>NUCLEOTIDE SEQUENCE [LARGE SCALE GENOMIC DNA]</scope>
    <source>
        <strain evidence="4 5">CY04</strain>
    </source>
</reference>
<organism evidence="4 5">
    <name type="scientific">Parasedimentitalea denitrificans</name>
    <dbReference type="NCBI Taxonomy" id="2211118"/>
    <lineage>
        <taxon>Bacteria</taxon>
        <taxon>Pseudomonadati</taxon>
        <taxon>Pseudomonadota</taxon>
        <taxon>Alphaproteobacteria</taxon>
        <taxon>Rhodobacterales</taxon>
        <taxon>Paracoccaceae</taxon>
        <taxon>Parasedimentitalea</taxon>
    </lineage>
</organism>
<name>A0ABX0WA69_9RHOB</name>
<dbReference type="InterPro" id="IPR001647">
    <property type="entry name" value="HTH_TetR"/>
</dbReference>
<feature type="domain" description="HTH tetR-type" evidence="3">
    <location>
        <begin position="14"/>
        <end position="74"/>
    </location>
</feature>
<dbReference type="InterPro" id="IPR050109">
    <property type="entry name" value="HTH-type_TetR-like_transc_reg"/>
</dbReference>
<evidence type="ECO:0000313" key="5">
    <source>
        <dbReference type="Proteomes" id="UP001429564"/>
    </source>
</evidence>
<dbReference type="PANTHER" id="PTHR30328:SF54">
    <property type="entry name" value="HTH-TYPE TRANSCRIPTIONAL REPRESSOR SCO4008"/>
    <property type="match status" value="1"/>
</dbReference>
<keyword evidence="5" id="KW-1185">Reference proteome</keyword>
<comment type="caution">
    <text evidence="4">The sequence shown here is derived from an EMBL/GenBank/DDBJ whole genome shotgun (WGS) entry which is preliminary data.</text>
</comment>
<accession>A0ABX0WA69</accession>
<dbReference type="Pfam" id="PF17938">
    <property type="entry name" value="TetR_C_29"/>
    <property type="match status" value="1"/>
</dbReference>
<dbReference type="Gene3D" id="1.10.357.10">
    <property type="entry name" value="Tetracycline Repressor, domain 2"/>
    <property type="match status" value="1"/>
</dbReference>
<sequence>MTKTAARPLTRDPEKKSRMILKAARKEFAKSGYDGARVDKIAATSKLSKGLIYHHFQSKDFLFQAVLEQLYEELSEENKALYLEDFEPETGVQRLIEHTFDYFVKNPEFIVLVNTENLLKAQHLKKSDLVGKTFEPLRASLEGLLLKGAEQGVFRSNVNSTELYISIVGLGYFYLSNMHTLGVVFETSLTSPDAISARKAHITELVMGYLRNTSGN</sequence>
<dbReference type="PANTHER" id="PTHR30328">
    <property type="entry name" value="TRANSCRIPTIONAL REPRESSOR"/>
    <property type="match status" value="1"/>
</dbReference>
<evidence type="ECO:0000256" key="2">
    <source>
        <dbReference type="PROSITE-ProRule" id="PRU00335"/>
    </source>
</evidence>
<keyword evidence="1 2" id="KW-0238">DNA-binding</keyword>
<dbReference type="RefSeq" id="WP_167684736.1">
    <property type="nucleotide sequence ID" value="NZ_QHLQ01000014.1"/>
</dbReference>
<dbReference type="EMBL" id="QHLQ01000014">
    <property type="protein sequence ID" value="NIZ62103.1"/>
    <property type="molecule type" value="Genomic_DNA"/>
</dbReference>
<dbReference type="Pfam" id="PF00440">
    <property type="entry name" value="TetR_N"/>
    <property type="match status" value="1"/>
</dbReference>
<feature type="DNA-binding region" description="H-T-H motif" evidence="2">
    <location>
        <begin position="37"/>
        <end position="56"/>
    </location>
</feature>
<dbReference type="Proteomes" id="UP001429564">
    <property type="component" value="Unassembled WGS sequence"/>
</dbReference>
<dbReference type="InterPro" id="IPR036271">
    <property type="entry name" value="Tet_transcr_reg_TetR-rel_C_sf"/>
</dbReference>
<dbReference type="SUPFAM" id="SSF48498">
    <property type="entry name" value="Tetracyclin repressor-like, C-terminal domain"/>
    <property type="match status" value="1"/>
</dbReference>
<protein>
    <submittedName>
        <fullName evidence="4">TetR family transcriptional regulator</fullName>
    </submittedName>
</protein>
<evidence type="ECO:0000259" key="3">
    <source>
        <dbReference type="PROSITE" id="PS50977"/>
    </source>
</evidence>
<dbReference type="PROSITE" id="PS50977">
    <property type="entry name" value="HTH_TETR_2"/>
    <property type="match status" value="1"/>
</dbReference>
<dbReference type="InterPro" id="IPR009057">
    <property type="entry name" value="Homeodomain-like_sf"/>
</dbReference>
<proteinExistence type="predicted"/>
<dbReference type="PRINTS" id="PR00455">
    <property type="entry name" value="HTHTETR"/>
</dbReference>
<dbReference type="SUPFAM" id="SSF46689">
    <property type="entry name" value="Homeodomain-like"/>
    <property type="match status" value="1"/>
</dbReference>